<dbReference type="InterPro" id="IPR006521">
    <property type="entry name" value="Tail_protein_I"/>
</dbReference>
<dbReference type="AlphaFoldDB" id="A0A4D7B639"/>
<dbReference type="KEGG" id="pstg:E8M01_16250"/>
<keyword evidence="2" id="KW-1185">Reference proteome</keyword>
<dbReference type="Proteomes" id="UP000298781">
    <property type="component" value="Chromosome"/>
</dbReference>
<proteinExistence type="predicted"/>
<dbReference type="EMBL" id="CP039690">
    <property type="protein sequence ID" value="QCI65620.1"/>
    <property type="molecule type" value="Genomic_DNA"/>
</dbReference>
<name>A0A4D7B639_9HYPH</name>
<dbReference type="OrthoDB" id="8410086at2"/>
<gene>
    <name evidence="1" type="ORF">E8M01_16250</name>
</gene>
<accession>A0A4D7B639</accession>
<organism evidence="1 2">
    <name type="scientific">Phreatobacter stygius</name>
    <dbReference type="NCBI Taxonomy" id="1940610"/>
    <lineage>
        <taxon>Bacteria</taxon>
        <taxon>Pseudomonadati</taxon>
        <taxon>Pseudomonadota</taxon>
        <taxon>Alphaproteobacteria</taxon>
        <taxon>Hyphomicrobiales</taxon>
        <taxon>Phreatobacteraceae</taxon>
        <taxon>Phreatobacter</taxon>
    </lineage>
</organism>
<evidence type="ECO:0000313" key="1">
    <source>
        <dbReference type="EMBL" id="QCI65620.1"/>
    </source>
</evidence>
<reference evidence="1 2" key="1">
    <citation type="submission" date="2019-04" db="EMBL/GenBank/DDBJ databases">
        <title>Phreatobacter aquaticus sp. nov.</title>
        <authorList>
            <person name="Choi A."/>
        </authorList>
    </citation>
    <scope>NUCLEOTIDE SEQUENCE [LARGE SCALE GENOMIC DNA]</scope>
    <source>
        <strain evidence="1 2">KCTC 52518</strain>
    </source>
</reference>
<sequence length="234" mass="25471">MSGGDIVDHQRDGSVVTGRVDRSIVPPSVSDERGRAFGEVLALALEAPDFRVLLTERIDTVDASVLPFLVRELSIEDMVEPGMTDAVIRRVLKGSFALHARKGYVDSVIAGLGLLGVRVTRWRQWFQETPQAAIGTHVISIAVDDEVFEAEGRAITARLQRAIGRMIDATKRYSQDITIRVSADCDVPLYIGAATVSRIAIRPSTEPITTLAARPPVFVGVAMASRLRIQPKVS</sequence>
<protein>
    <submittedName>
        <fullName evidence="1">Phage tail protein I</fullName>
    </submittedName>
</protein>
<dbReference type="NCBIfam" id="TIGR01634">
    <property type="entry name" value="tail_P2_I"/>
    <property type="match status" value="1"/>
</dbReference>
<evidence type="ECO:0000313" key="2">
    <source>
        <dbReference type="Proteomes" id="UP000298781"/>
    </source>
</evidence>
<dbReference type="Pfam" id="PF09684">
    <property type="entry name" value="Tail_P2_I"/>
    <property type="match status" value="1"/>
</dbReference>